<dbReference type="InterPro" id="IPR029068">
    <property type="entry name" value="Glyas_Bleomycin-R_OHBP_Dase"/>
</dbReference>
<dbReference type="CDD" id="cd07241">
    <property type="entry name" value="VOC_BsYyaH"/>
    <property type="match status" value="1"/>
</dbReference>
<keyword evidence="2" id="KW-0560">Oxidoreductase</keyword>
<dbReference type="Proteomes" id="UP000000960">
    <property type="component" value="Chromosome"/>
</dbReference>
<dbReference type="OrthoDB" id="9798430at2"/>
<proteinExistence type="predicted"/>
<protein>
    <submittedName>
        <fullName evidence="2">Glyoxalase/bleomycin resistance protein/dioxygenase</fullName>
    </submittedName>
</protein>
<dbReference type="eggNOG" id="COG0346">
    <property type="taxonomic scope" value="Bacteria"/>
</dbReference>
<dbReference type="GeneID" id="84806288"/>
<dbReference type="InterPro" id="IPR051332">
    <property type="entry name" value="Fosfomycin_Res_Enzymes"/>
</dbReference>
<keyword evidence="3" id="KW-1185">Reference proteome</keyword>
<dbReference type="STRING" id="521095.Apar_0760"/>
<evidence type="ECO:0000313" key="3">
    <source>
        <dbReference type="Proteomes" id="UP000000960"/>
    </source>
</evidence>
<dbReference type="InterPro" id="IPR004360">
    <property type="entry name" value="Glyas_Fos-R_dOase_dom"/>
</dbReference>
<keyword evidence="2" id="KW-0223">Dioxygenase</keyword>
<dbReference type="HOGENOM" id="CLU_046006_16_0_11"/>
<dbReference type="Pfam" id="PF00903">
    <property type="entry name" value="Glyoxalase"/>
    <property type="match status" value="1"/>
</dbReference>
<accession>C8WAQ1</accession>
<evidence type="ECO:0000259" key="1">
    <source>
        <dbReference type="PROSITE" id="PS51819"/>
    </source>
</evidence>
<organism evidence="2 3">
    <name type="scientific">Lancefieldella parvula (strain ATCC 33793 / DSM 20469 / CCUG 32760 / JCM 10300 / KCTC 3663 / VPI 0546 / 1246)</name>
    <name type="common">Atopobium parvulum</name>
    <dbReference type="NCBI Taxonomy" id="521095"/>
    <lineage>
        <taxon>Bacteria</taxon>
        <taxon>Bacillati</taxon>
        <taxon>Actinomycetota</taxon>
        <taxon>Coriobacteriia</taxon>
        <taxon>Coriobacteriales</taxon>
        <taxon>Atopobiaceae</taxon>
        <taxon>Lancefieldella</taxon>
    </lineage>
</organism>
<dbReference type="RefSeq" id="WP_012808846.1">
    <property type="nucleotide sequence ID" value="NC_013203.1"/>
</dbReference>
<gene>
    <name evidence="2" type="ordered locus">Apar_0760</name>
</gene>
<dbReference type="Gene3D" id="3.10.180.10">
    <property type="entry name" value="2,3-Dihydroxybiphenyl 1,2-Dioxygenase, domain 1"/>
    <property type="match status" value="1"/>
</dbReference>
<dbReference type="SUPFAM" id="SSF54593">
    <property type="entry name" value="Glyoxalase/Bleomycin resistance protein/Dihydroxybiphenyl dioxygenase"/>
    <property type="match status" value="1"/>
</dbReference>
<name>C8WAQ1_LANP1</name>
<dbReference type="InterPro" id="IPR037523">
    <property type="entry name" value="VOC_core"/>
</dbReference>
<reference evidence="2 3" key="1">
    <citation type="journal article" date="2009" name="Stand. Genomic Sci.">
        <title>Complete genome sequence of Atopobium parvulum type strain (IPP 1246).</title>
        <authorList>
            <person name="Copeland A."/>
            <person name="Sikorski J."/>
            <person name="Lapidus A."/>
            <person name="Nolan M."/>
            <person name="Del Rio T.G."/>
            <person name="Lucas S."/>
            <person name="Chen F."/>
            <person name="Tice H."/>
            <person name="Pitluck S."/>
            <person name="Cheng J.F."/>
            <person name="Pukall R."/>
            <person name="Chertkov O."/>
            <person name="Brettin T."/>
            <person name="Han C."/>
            <person name="Detter J.C."/>
            <person name="Kuske C."/>
            <person name="Bruce D."/>
            <person name="Goodwin L."/>
            <person name="Ivanova N."/>
            <person name="Mavromatis K."/>
            <person name="Mikhailova N."/>
            <person name="Chen A."/>
            <person name="Palaniappan K."/>
            <person name="Chain P."/>
            <person name="Rohde M."/>
            <person name="Goker M."/>
            <person name="Bristow J."/>
            <person name="Eisen J.A."/>
            <person name="Markowitz V."/>
            <person name="Hugenholtz P."/>
            <person name="Kyrpides N.C."/>
            <person name="Klenk H.P."/>
            <person name="Detter J.C."/>
        </authorList>
    </citation>
    <scope>NUCLEOTIDE SEQUENCE [LARGE SCALE GENOMIC DNA]</scope>
    <source>
        <strain evidence="3">ATCC 33793 / DSM 20469 / CCUG 32760 / JCM 10300 / KCTC 3663 / VPI 0546 / 1246</strain>
    </source>
</reference>
<dbReference type="EMBL" id="CP001721">
    <property type="protein sequence ID" value="ACV51189.1"/>
    <property type="molecule type" value="Genomic_DNA"/>
</dbReference>
<feature type="domain" description="VOC" evidence="1">
    <location>
        <begin position="2"/>
        <end position="127"/>
    </location>
</feature>
<evidence type="ECO:0000313" key="2">
    <source>
        <dbReference type="EMBL" id="ACV51189.1"/>
    </source>
</evidence>
<dbReference type="PROSITE" id="PS51819">
    <property type="entry name" value="VOC"/>
    <property type="match status" value="1"/>
</dbReference>
<dbReference type="AlphaFoldDB" id="C8WAQ1"/>
<dbReference type="KEGG" id="apv:Apar_0760"/>
<dbReference type="PANTHER" id="PTHR36113:SF1">
    <property type="entry name" value="GLYOXALASE_BLEOMYCIN RESISTANCE PROTEIN_DIOXYGENASE"/>
    <property type="match status" value="1"/>
</dbReference>
<dbReference type="GO" id="GO:0051213">
    <property type="term" value="F:dioxygenase activity"/>
    <property type="evidence" value="ECO:0007669"/>
    <property type="project" value="UniProtKB-KW"/>
</dbReference>
<sequence length="127" mass="14416">MRIEHIALYVNDLEGARRFFVKYFGATPNDGYHNPQTDFRSYFLSFDNGARLEIMNKPEMPDLPKELNRTGYAHIAFSVGSKEKVDALTAELKADNYKVISGPRTTGDGYYESCIVAIEQNQIEITV</sequence>
<dbReference type="PANTHER" id="PTHR36113">
    <property type="entry name" value="LYASE, PUTATIVE-RELATED-RELATED"/>
    <property type="match status" value="1"/>
</dbReference>